<evidence type="ECO:0000313" key="9">
    <source>
        <dbReference type="Proteomes" id="UP000050277"/>
    </source>
</evidence>
<reference evidence="8 9" key="1">
    <citation type="submission" date="2015-07" db="EMBL/GenBank/DDBJ databases">
        <title>Whole genome sequence of Herpetosiphon geysericola DSM 7119.</title>
        <authorList>
            <person name="Hemp J."/>
            <person name="Ward L.M."/>
            <person name="Pace L.A."/>
            <person name="Fischer W.W."/>
        </authorList>
    </citation>
    <scope>NUCLEOTIDE SEQUENCE [LARGE SCALE GENOMIC DNA]</scope>
    <source>
        <strain evidence="8 9">DSM 7119</strain>
    </source>
</reference>
<accession>A0A0P6Y7N2</accession>
<dbReference type="GO" id="GO:0009252">
    <property type="term" value="P:peptidoglycan biosynthetic process"/>
    <property type="evidence" value="ECO:0007669"/>
    <property type="project" value="UniProtKB-KW"/>
</dbReference>
<sequence>MARRPSVSFALRELDAAQWSAELAAQPTAHLLQQAEWGQLKAQFGWQPQRIAIYNQHGFCAGAQVLWRSQYGLRVAYVPRGPIWSADQAANRLLLQSLERLARKRWAAFLRLEPNLLDAGTPDQLHSELLLAGYEPSSSMQPSASIHLQLEPELAALQAQASKGHRADVRRAERQGVTIRVGTTEADLDQFYAIMQATSQRAKFGIHSREYYAQAWRLFGGDQPDGAARLLIAEREGRVIGSFLVFAQGAEAQYMYSGTNEEGLKFAASHALQWAAITWAKQRGCTLYDFWGIPEAFLALETTTDPAERERLEQAAQATGMAGVYRFKKGWGGQPVRYLPAYDRVFLRPAYWLWQRRRSE</sequence>
<keyword evidence="6" id="KW-0961">Cell wall biogenesis/degradation</keyword>
<dbReference type="GO" id="GO:0008360">
    <property type="term" value="P:regulation of cell shape"/>
    <property type="evidence" value="ECO:0007669"/>
    <property type="project" value="UniProtKB-KW"/>
</dbReference>
<dbReference type="GO" id="GO:0071555">
    <property type="term" value="P:cell wall organization"/>
    <property type="evidence" value="ECO:0007669"/>
    <property type="project" value="UniProtKB-KW"/>
</dbReference>
<evidence type="ECO:0000256" key="3">
    <source>
        <dbReference type="ARBA" id="ARBA00022960"/>
    </source>
</evidence>
<dbReference type="InterPro" id="IPR000182">
    <property type="entry name" value="GNAT_dom"/>
</dbReference>
<evidence type="ECO:0000256" key="6">
    <source>
        <dbReference type="ARBA" id="ARBA00023316"/>
    </source>
</evidence>
<evidence type="ECO:0000313" key="8">
    <source>
        <dbReference type="EMBL" id="KPL81391.1"/>
    </source>
</evidence>
<dbReference type="PANTHER" id="PTHR36174:SF1">
    <property type="entry name" value="LIPID II:GLYCINE GLYCYLTRANSFERASE"/>
    <property type="match status" value="1"/>
</dbReference>
<evidence type="ECO:0000256" key="1">
    <source>
        <dbReference type="ARBA" id="ARBA00009943"/>
    </source>
</evidence>
<dbReference type="EMBL" id="LGKP01000035">
    <property type="protein sequence ID" value="KPL81391.1"/>
    <property type="molecule type" value="Genomic_DNA"/>
</dbReference>
<dbReference type="InterPro" id="IPR003447">
    <property type="entry name" value="FEMABX"/>
</dbReference>
<feature type="domain" description="N-acetyltransferase" evidence="7">
    <location>
        <begin position="177"/>
        <end position="358"/>
    </location>
</feature>
<keyword evidence="9" id="KW-1185">Reference proteome</keyword>
<comment type="similarity">
    <text evidence="1">Belongs to the FemABX family.</text>
</comment>
<keyword evidence="5" id="KW-0012">Acyltransferase</keyword>
<name>A0A0P6Y7N2_9CHLR</name>
<keyword evidence="4" id="KW-0573">Peptidoglycan synthesis</keyword>
<dbReference type="Pfam" id="PF02388">
    <property type="entry name" value="FemAB"/>
    <property type="match status" value="2"/>
</dbReference>
<dbReference type="SUPFAM" id="SSF55729">
    <property type="entry name" value="Acyl-CoA N-acyltransferases (Nat)"/>
    <property type="match status" value="2"/>
</dbReference>
<dbReference type="OrthoDB" id="9785911at2"/>
<organism evidence="8 9">
    <name type="scientific">Herpetosiphon geysericola</name>
    <dbReference type="NCBI Taxonomy" id="70996"/>
    <lineage>
        <taxon>Bacteria</taxon>
        <taxon>Bacillati</taxon>
        <taxon>Chloroflexota</taxon>
        <taxon>Chloroflexia</taxon>
        <taxon>Herpetosiphonales</taxon>
        <taxon>Herpetosiphonaceae</taxon>
        <taxon>Herpetosiphon</taxon>
    </lineage>
</organism>
<dbReference type="STRING" id="70996.SE18_22350"/>
<protein>
    <recommendedName>
        <fullName evidence="7">N-acetyltransferase domain-containing protein</fullName>
    </recommendedName>
</protein>
<proteinExistence type="inferred from homology"/>
<dbReference type="PANTHER" id="PTHR36174">
    <property type="entry name" value="LIPID II:GLYCINE GLYCYLTRANSFERASE"/>
    <property type="match status" value="1"/>
</dbReference>
<evidence type="ECO:0000256" key="4">
    <source>
        <dbReference type="ARBA" id="ARBA00022984"/>
    </source>
</evidence>
<keyword evidence="3" id="KW-0133">Cell shape</keyword>
<evidence type="ECO:0000256" key="5">
    <source>
        <dbReference type="ARBA" id="ARBA00023315"/>
    </source>
</evidence>
<dbReference type="Gene3D" id="3.40.630.30">
    <property type="match status" value="2"/>
</dbReference>
<dbReference type="InterPro" id="IPR016181">
    <property type="entry name" value="Acyl_CoA_acyltransferase"/>
</dbReference>
<dbReference type="InterPro" id="IPR050644">
    <property type="entry name" value="PG_Glycine_Bridge_Synth"/>
</dbReference>
<dbReference type="PROSITE" id="PS51186">
    <property type="entry name" value="GNAT"/>
    <property type="match status" value="1"/>
</dbReference>
<dbReference type="GO" id="GO:0016747">
    <property type="term" value="F:acyltransferase activity, transferring groups other than amino-acyl groups"/>
    <property type="evidence" value="ECO:0007669"/>
    <property type="project" value="InterPro"/>
</dbReference>
<gene>
    <name evidence="8" type="ORF">SE18_22350</name>
</gene>
<evidence type="ECO:0000256" key="2">
    <source>
        <dbReference type="ARBA" id="ARBA00022679"/>
    </source>
</evidence>
<comment type="caution">
    <text evidence="8">The sequence shown here is derived from an EMBL/GenBank/DDBJ whole genome shotgun (WGS) entry which is preliminary data.</text>
</comment>
<dbReference type="AlphaFoldDB" id="A0A0P6Y7N2"/>
<evidence type="ECO:0000259" key="7">
    <source>
        <dbReference type="PROSITE" id="PS51186"/>
    </source>
</evidence>
<dbReference type="PROSITE" id="PS51191">
    <property type="entry name" value="FEMABX"/>
    <property type="match status" value="1"/>
</dbReference>
<dbReference type="GO" id="GO:0016755">
    <property type="term" value="F:aminoacyltransferase activity"/>
    <property type="evidence" value="ECO:0007669"/>
    <property type="project" value="InterPro"/>
</dbReference>
<keyword evidence="2" id="KW-0808">Transferase</keyword>
<dbReference type="Proteomes" id="UP000050277">
    <property type="component" value="Unassembled WGS sequence"/>
</dbReference>